<reference evidence="3" key="1">
    <citation type="submission" date="2016-03" db="EMBL/GenBank/DDBJ databases">
        <title>Draft genome sequence of Rosellinia necatrix.</title>
        <authorList>
            <person name="Kanematsu S."/>
        </authorList>
    </citation>
    <scope>NUCLEOTIDE SEQUENCE [LARGE SCALE GENOMIC DNA]</scope>
    <source>
        <strain evidence="3">W97</strain>
    </source>
</reference>
<evidence type="ECO:0000313" key="4">
    <source>
        <dbReference type="Proteomes" id="UP000054516"/>
    </source>
</evidence>
<gene>
    <name evidence="3" type="ORF">SAMD00023353_3100990</name>
</gene>
<dbReference type="STRING" id="77044.A0A1W2TSI2"/>
<comment type="similarity">
    <text evidence="1">Belongs to the ustYa family.</text>
</comment>
<keyword evidence="2" id="KW-1133">Transmembrane helix</keyword>
<dbReference type="PANTHER" id="PTHR33365">
    <property type="entry name" value="YALI0B05434P"/>
    <property type="match status" value="1"/>
</dbReference>
<dbReference type="AlphaFoldDB" id="A0A1W2TSI2"/>
<dbReference type="EMBL" id="DF977476">
    <property type="protein sequence ID" value="GAP91495.1"/>
    <property type="molecule type" value="Genomic_DNA"/>
</dbReference>
<dbReference type="OrthoDB" id="3687641at2759"/>
<dbReference type="Proteomes" id="UP000054516">
    <property type="component" value="Unassembled WGS sequence"/>
</dbReference>
<evidence type="ECO:0000313" key="3">
    <source>
        <dbReference type="EMBL" id="GAP91495.1"/>
    </source>
</evidence>
<keyword evidence="2" id="KW-0472">Membrane</keyword>
<sequence>MASNRDTQAYRLLDSDEDDGKTKIPLRRVYDGRRWLPKWDSLSRVTISLLGLAMVLSLLLGFAVGCLYGRNRSLPAFSPYMKLAYSQEETLWWNTLYSDEAATDIELNRLWDTQIPWESGIIALPNDEARKMGLPESQPFPWDSGKKSLYIINAHHLLHCVRNLYISIHQYRTNLTQTVNHPHILHCLDTLRVEVMCAADDTPRYVPLNDAAPGGFRPGDGQPRKCRDWGRVQRFVEAHDPCYRYLNPGDDKTSNLERFKFCPEASGYLPKIRKYFGYDGDWVPMPQEGPRELVW</sequence>
<keyword evidence="2" id="KW-0812">Transmembrane</keyword>
<dbReference type="InterPro" id="IPR021765">
    <property type="entry name" value="UstYa-like"/>
</dbReference>
<name>A0A1W2TSI2_ROSNE</name>
<organism evidence="3">
    <name type="scientific">Rosellinia necatrix</name>
    <name type="common">White root-rot fungus</name>
    <dbReference type="NCBI Taxonomy" id="77044"/>
    <lineage>
        <taxon>Eukaryota</taxon>
        <taxon>Fungi</taxon>
        <taxon>Dikarya</taxon>
        <taxon>Ascomycota</taxon>
        <taxon>Pezizomycotina</taxon>
        <taxon>Sordariomycetes</taxon>
        <taxon>Xylariomycetidae</taxon>
        <taxon>Xylariales</taxon>
        <taxon>Xylariaceae</taxon>
        <taxon>Rosellinia</taxon>
    </lineage>
</organism>
<dbReference type="GO" id="GO:0043386">
    <property type="term" value="P:mycotoxin biosynthetic process"/>
    <property type="evidence" value="ECO:0007669"/>
    <property type="project" value="InterPro"/>
</dbReference>
<dbReference type="Pfam" id="PF11807">
    <property type="entry name" value="UstYa"/>
    <property type="match status" value="1"/>
</dbReference>
<accession>A0A1W2TSI2</accession>
<dbReference type="OMA" id="IERFIWC"/>
<evidence type="ECO:0000256" key="1">
    <source>
        <dbReference type="ARBA" id="ARBA00035112"/>
    </source>
</evidence>
<keyword evidence="4" id="KW-1185">Reference proteome</keyword>
<feature type="transmembrane region" description="Helical" evidence="2">
    <location>
        <begin position="45"/>
        <end position="68"/>
    </location>
</feature>
<proteinExistence type="inferred from homology"/>
<evidence type="ECO:0000256" key="2">
    <source>
        <dbReference type="SAM" id="Phobius"/>
    </source>
</evidence>
<protein>
    <recommendedName>
        <fullName evidence="5">Tat pathway signal sequence</fullName>
    </recommendedName>
</protein>
<evidence type="ECO:0008006" key="5">
    <source>
        <dbReference type="Google" id="ProtNLM"/>
    </source>
</evidence>
<dbReference type="PANTHER" id="PTHR33365:SF6">
    <property type="entry name" value="OXIDASE USTYA"/>
    <property type="match status" value="1"/>
</dbReference>